<comment type="caution">
    <text evidence="3">The sequence shown here is derived from an EMBL/GenBank/DDBJ whole genome shotgun (WGS) entry which is preliminary data.</text>
</comment>
<dbReference type="PRINTS" id="PR02065">
    <property type="entry name" value="PROTEINDPCD"/>
</dbReference>
<evidence type="ECO:0000256" key="1">
    <source>
        <dbReference type="ARBA" id="ARBA00010597"/>
    </source>
</evidence>
<dbReference type="PANTHER" id="PTHR31921:SF1">
    <property type="entry name" value="PROTEIN DPCD"/>
    <property type="match status" value="1"/>
</dbReference>
<gene>
    <name evidence="3" type="ORF">HCN44_003000</name>
</gene>
<proteinExistence type="inferred from homology"/>
<name>A0A834XHR3_APHGI</name>
<dbReference type="OrthoDB" id="10256139at2759"/>
<accession>A0A834XHR3</accession>
<dbReference type="Pfam" id="PF14913">
    <property type="entry name" value="DPCD"/>
    <property type="match status" value="1"/>
</dbReference>
<dbReference type="PANTHER" id="PTHR31921">
    <property type="entry name" value="PROTEIN DPCD"/>
    <property type="match status" value="1"/>
</dbReference>
<organism evidence="3 4">
    <name type="scientific">Aphidius gifuensis</name>
    <name type="common">Parasitoid wasp</name>
    <dbReference type="NCBI Taxonomy" id="684658"/>
    <lineage>
        <taxon>Eukaryota</taxon>
        <taxon>Metazoa</taxon>
        <taxon>Ecdysozoa</taxon>
        <taxon>Arthropoda</taxon>
        <taxon>Hexapoda</taxon>
        <taxon>Insecta</taxon>
        <taxon>Pterygota</taxon>
        <taxon>Neoptera</taxon>
        <taxon>Endopterygota</taxon>
        <taxon>Hymenoptera</taxon>
        <taxon>Apocrita</taxon>
        <taxon>Ichneumonoidea</taxon>
        <taxon>Braconidae</taxon>
        <taxon>Aphidiinae</taxon>
        <taxon>Aphidius</taxon>
    </lineage>
</organism>
<keyword evidence="4" id="KW-1185">Reference proteome</keyword>
<evidence type="ECO:0000256" key="2">
    <source>
        <dbReference type="ARBA" id="ARBA00020330"/>
    </source>
</evidence>
<comment type="similarity">
    <text evidence="1">Belongs to the DPCD family.</text>
</comment>
<evidence type="ECO:0000313" key="4">
    <source>
        <dbReference type="Proteomes" id="UP000639338"/>
    </source>
</evidence>
<sequence length="201" mass="23552">MALENWLETIKKAKKTAIIQNDNRKVHFLFDDGQQMVEEYNTRTNVVTRRAWREKGKLGQDNGWIVEVGDPEPSKIDTLENFNIKESSSAPIVSRRITKLSLEWRIRNLEYPENVYSVTAEDDTIIIRTSNKKYYKKLKVPDLERIHLKPEQDRIKFTHKYNTLIITYDKPPALLQLEKEILNVVLSLPTREEGDPQCPTN</sequence>
<reference evidence="3 4" key="1">
    <citation type="submission" date="2020-08" db="EMBL/GenBank/DDBJ databases">
        <title>Aphidius gifuensis genome sequencing and assembly.</title>
        <authorList>
            <person name="Du Z."/>
        </authorList>
    </citation>
    <scope>NUCLEOTIDE SEQUENCE [LARGE SCALE GENOMIC DNA]</scope>
    <source>
        <strain evidence="3">YNYX2018</strain>
        <tissue evidence="3">Adults</tissue>
    </source>
</reference>
<dbReference type="Proteomes" id="UP000639338">
    <property type="component" value="Unassembled WGS sequence"/>
</dbReference>
<dbReference type="InterPro" id="IPR026224">
    <property type="entry name" value="DPCD"/>
</dbReference>
<dbReference type="AlphaFoldDB" id="A0A834XHR3"/>
<evidence type="ECO:0000313" key="3">
    <source>
        <dbReference type="EMBL" id="KAF7987238.1"/>
    </source>
</evidence>
<protein>
    <recommendedName>
        <fullName evidence="2">Protein DPCD</fullName>
    </recommendedName>
</protein>
<dbReference type="EMBL" id="JACMRX010000006">
    <property type="protein sequence ID" value="KAF7987238.1"/>
    <property type="molecule type" value="Genomic_DNA"/>
</dbReference>